<keyword evidence="2" id="KW-0732">Signal</keyword>
<sequence length="316" mass="35490">MIARCIGCFVATLLFLSISHAQTSFPRDTSFTLHATYVKEKKYRPYIRIAEVKADRSIAVDLDKIYLQRGSRKLAIDIFYPCPSKSRRSPGLLLIHGGGWRSGDKDQMHTLGRALAMRGYIAYAVEYRLSLEARYPAAVLDLKEAVRWAKTHADRYRLDTTKLASVGTSAGGQLAALLGMTNDSPLFQTESAGNAPTADIHAVIDIDGVLAFHHPESTEGKVAAEWLGGNYTEVPATWSEASPLTHVSSHSVPILFINSSIPRFHAGRDDMISLLQRHGIYTEVQEFDDTPHPFWFFDPWFDPMVEYIDQFLDRIW</sequence>
<dbReference type="InterPro" id="IPR049492">
    <property type="entry name" value="BD-FAE-like_dom"/>
</dbReference>
<gene>
    <name evidence="4" type="ORF">ACFSR5_02945</name>
</gene>
<keyword evidence="5" id="KW-1185">Reference proteome</keyword>
<dbReference type="GO" id="GO:0016787">
    <property type="term" value="F:hydrolase activity"/>
    <property type="evidence" value="ECO:0007669"/>
    <property type="project" value="UniProtKB-KW"/>
</dbReference>
<feature type="signal peptide" evidence="2">
    <location>
        <begin position="1"/>
        <end position="21"/>
    </location>
</feature>
<organism evidence="4 5">
    <name type="scientific">Sphingobacterium suaedae</name>
    <dbReference type="NCBI Taxonomy" id="1686402"/>
    <lineage>
        <taxon>Bacteria</taxon>
        <taxon>Pseudomonadati</taxon>
        <taxon>Bacteroidota</taxon>
        <taxon>Sphingobacteriia</taxon>
        <taxon>Sphingobacteriales</taxon>
        <taxon>Sphingobacteriaceae</taxon>
        <taxon>Sphingobacterium</taxon>
    </lineage>
</organism>
<protein>
    <submittedName>
        <fullName evidence="4">Alpha/beta hydrolase fold domain-containing protein</fullName>
    </submittedName>
</protein>
<evidence type="ECO:0000313" key="5">
    <source>
        <dbReference type="Proteomes" id="UP001597545"/>
    </source>
</evidence>
<dbReference type="InterPro" id="IPR029058">
    <property type="entry name" value="AB_hydrolase_fold"/>
</dbReference>
<proteinExistence type="predicted"/>
<dbReference type="InterPro" id="IPR050300">
    <property type="entry name" value="GDXG_lipolytic_enzyme"/>
</dbReference>
<dbReference type="RefSeq" id="WP_380900545.1">
    <property type="nucleotide sequence ID" value="NZ_JBHUEG010000003.1"/>
</dbReference>
<evidence type="ECO:0000259" key="3">
    <source>
        <dbReference type="Pfam" id="PF20434"/>
    </source>
</evidence>
<dbReference type="Gene3D" id="3.40.50.1820">
    <property type="entry name" value="alpha/beta hydrolase"/>
    <property type="match status" value="1"/>
</dbReference>
<evidence type="ECO:0000256" key="2">
    <source>
        <dbReference type="SAM" id="SignalP"/>
    </source>
</evidence>
<dbReference type="PANTHER" id="PTHR48081:SF13">
    <property type="entry name" value="ALPHA_BETA HYDROLASE"/>
    <property type="match status" value="1"/>
</dbReference>
<dbReference type="EMBL" id="JBHULR010000002">
    <property type="protein sequence ID" value="MFD2546599.1"/>
    <property type="molecule type" value="Genomic_DNA"/>
</dbReference>
<dbReference type="SUPFAM" id="SSF53474">
    <property type="entry name" value="alpha/beta-Hydrolases"/>
    <property type="match status" value="1"/>
</dbReference>
<reference evidence="5" key="1">
    <citation type="journal article" date="2019" name="Int. J. Syst. Evol. Microbiol.">
        <title>The Global Catalogue of Microorganisms (GCM) 10K type strain sequencing project: providing services to taxonomists for standard genome sequencing and annotation.</title>
        <authorList>
            <consortium name="The Broad Institute Genomics Platform"/>
            <consortium name="The Broad Institute Genome Sequencing Center for Infectious Disease"/>
            <person name="Wu L."/>
            <person name="Ma J."/>
        </authorList>
    </citation>
    <scope>NUCLEOTIDE SEQUENCE [LARGE SCALE GENOMIC DNA]</scope>
    <source>
        <strain evidence="5">KCTC 42662</strain>
    </source>
</reference>
<name>A0ABW5KCG5_9SPHI</name>
<comment type="caution">
    <text evidence="4">The sequence shown here is derived from an EMBL/GenBank/DDBJ whole genome shotgun (WGS) entry which is preliminary data.</text>
</comment>
<accession>A0ABW5KCG5</accession>
<dbReference type="Pfam" id="PF20434">
    <property type="entry name" value="BD-FAE"/>
    <property type="match status" value="1"/>
</dbReference>
<dbReference type="PANTHER" id="PTHR48081">
    <property type="entry name" value="AB HYDROLASE SUPERFAMILY PROTEIN C4A8.06C"/>
    <property type="match status" value="1"/>
</dbReference>
<keyword evidence="1 4" id="KW-0378">Hydrolase</keyword>
<evidence type="ECO:0000313" key="4">
    <source>
        <dbReference type="EMBL" id="MFD2546599.1"/>
    </source>
</evidence>
<evidence type="ECO:0000256" key="1">
    <source>
        <dbReference type="ARBA" id="ARBA00022801"/>
    </source>
</evidence>
<feature type="domain" description="BD-FAE-like" evidence="3">
    <location>
        <begin position="76"/>
        <end position="258"/>
    </location>
</feature>
<feature type="chain" id="PRO_5046362126" evidence="2">
    <location>
        <begin position="22"/>
        <end position="316"/>
    </location>
</feature>
<dbReference type="Proteomes" id="UP001597545">
    <property type="component" value="Unassembled WGS sequence"/>
</dbReference>